<dbReference type="InterPro" id="IPR036770">
    <property type="entry name" value="Ankyrin_rpt-contain_sf"/>
</dbReference>
<dbReference type="GO" id="GO:0050660">
    <property type="term" value="F:flavin adenine dinucleotide binding"/>
    <property type="evidence" value="ECO:0007669"/>
    <property type="project" value="TreeGrafter"/>
</dbReference>
<protein>
    <recommendedName>
        <fullName evidence="6">Ferroptosis suppressor protein 1</fullName>
    </recommendedName>
    <alternativeName>
        <fullName evidence="7">Apoptosis-inducing factor homologous mitochondrion-associated inducer of death</fullName>
    </alternativeName>
    <alternativeName>
        <fullName evidence="8">p53-responsive gene 3 protein</fullName>
    </alternativeName>
</protein>
<organism evidence="16 17">
    <name type="scientific">Adineta steineri</name>
    <dbReference type="NCBI Taxonomy" id="433720"/>
    <lineage>
        <taxon>Eukaryota</taxon>
        <taxon>Metazoa</taxon>
        <taxon>Spiralia</taxon>
        <taxon>Gnathifera</taxon>
        <taxon>Rotifera</taxon>
        <taxon>Eurotatoria</taxon>
        <taxon>Bdelloidea</taxon>
        <taxon>Adinetida</taxon>
        <taxon>Adinetidae</taxon>
        <taxon>Adineta</taxon>
    </lineage>
</organism>
<dbReference type="InterPro" id="IPR000980">
    <property type="entry name" value="SH2"/>
</dbReference>
<dbReference type="InterPro" id="IPR036188">
    <property type="entry name" value="FAD/NAD-bd_sf"/>
</dbReference>
<name>A0A813MLY9_9BILA</name>
<keyword evidence="4" id="KW-0560">Oxidoreductase</keyword>
<dbReference type="Pfam" id="PF00017">
    <property type="entry name" value="SH2"/>
    <property type="match status" value="1"/>
</dbReference>
<comment type="catalytic activity">
    <reaction evidence="9">
        <text>menadione + NADH + H(+) = menadiol + NAD(+)</text>
        <dbReference type="Rhea" id="RHEA:69695"/>
        <dbReference type="ChEBI" id="CHEBI:6746"/>
        <dbReference type="ChEBI" id="CHEBI:15378"/>
        <dbReference type="ChEBI" id="CHEBI:28869"/>
        <dbReference type="ChEBI" id="CHEBI:57540"/>
        <dbReference type="ChEBI" id="CHEBI:57945"/>
    </reaction>
    <physiologicalReaction direction="left-to-right" evidence="9">
        <dbReference type="Rhea" id="RHEA:69696"/>
    </physiologicalReaction>
</comment>
<comment type="similarity">
    <text evidence="1">Belongs to the FAD-dependent oxidoreductase family.</text>
</comment>
<evidence type="ECO:0000256" key="11">
    <source>
        <dbReference type="ARBA" id="ARBA00049275"/>
    </source>
</evidence>
<dbReference type="GO" id="GO:0004174">
    <property type="term" value="F:electron-transferring-flavoprotein dehydrogenase activity"/>
    <property type="evidence" value="ECO:0007669"/>
    <property type="project" value="TreeGrafter"/>
</dbReference>
<sequence>MGISGSQHNSGKKPVVLIVGGGYGGIQCAKLLDKTGQFFVVLIDRKSYFLHNIASVRAVVEHDFARKIITPYDRLLTNGCVVQAEVISITDDSIQVYGRNEPIHFNYLIIATGSSYAFPGKIAETDSSKAVDLYNNLQEKIQQAEQILIIGGGPVGIELAGEIATDYPEKDITIVHNQMTLLQPKAFQDKIYVRLQEQLEKMKIKIILNDGIELTDDLLRHKLNYVEGKRTYITEKNKINITADLTFLCIGAHVNNKSIKNGPLISKLNPQTGRLIVNNYFQVDGYENIFAIGDICDKEAKYGYVAAAQAEYVAKFLTLIDKKKPYPKEYQIHQYPLILLTIGRNGGIGQIPNKSGTIIGNLLVKYIKARDIFTSRYRSFMNYKMDSEIENKSAYTNKIDSIQSILSFTEQDARNLLADKQKNGIYMLRQSTRDENKFILSLIKDGQCYHYRAHHAGNGTFLDEKTDSVFYSLDGLLEYYQTDGVRHLRCPLTIPLRGHSLPAFAQRRGVTTALHQAASEGQKDVVSQILNDHDCPDIHCKNEEGNTPLHEACFFGRDDVVKELLKAGASWKFVNKLGWTSLHQAALGNCPTVVDILVNRAQADVDARNPFNLYAPIHCAAACNNVETIATLIAHDSPLRPLTENGETPYDLAIKHNGSECIEKLGKIITFISIQN</sequence>
<comment type="caution">
    <text evidence="16">The sequence shown here is derived from an EMBL/GenBank/DDBJ whole genome shotgun (WGS) entry which is preliminary data.</text>
</comment>
<dbReference type="Gene3D" id="3.50.50.100">
    <property type="match status" value="1"/>
</dbReference>
<comment type="catalytic activity">
    <reaction evidence="10">
        <text>ubiquinone-10 + NADH + H(+) = ubiquinol-10 + NAD(+)</text>
        <dbReference type="Rhea" id="RHEA:61984"/>
        <dbReference type="ChEBI" id="CHEBI:15378"/>
        <dbReference type="ChEBI" id="CHEBI:46245"/>
        <dbReference type="ChEBI" id="CHEBI:57540"/>
        <dbReference type="ChEBI" id="CHEBI:57945"/>
        <dbReference type="ChEBI" id="CHEBI:64183"/>
    </reaction>
    <physiologicalReaction direction="left-to-right" evidence="10">
        <dbReference type="Rhea" id="RHEA:61985"/>
    </physiologicalReaction>
</comment>
<evidence type="ECO:0000256" key="9">
    <source>
        <dbReference type="ARBA" id="ARBA00048412"/>
    </source>
</evidence>
<accession>A0A813MLY9</accession>
<dbReference type="Gene3D" id="1.25.40.20">
    <property type="entry name" value="Ankyrin repeat-containing domain"/>
    <property type="match status" value="1"/>
</dbReference>
<dbReference type="Gene3D" id="3.30.505.10">
    <property type="entry name" value="SH2 domain"/>
    <property type="match status" value="1"/>
</dbReference>
<dbReference type="SMART" id="SM00248">
    <property type="entry name" value="ANK"/>
    <property type="match status" value="5"/>
</dbReference>
<feature type="repeat" description="ANK" evidence="13">
    <location>
        <begin position="544"/>
        <end position="576"/>
    </location>
</feature>
<comment type="catalytic activity">
    <reaction evidence="12">
        <text>menaquinone-4 + NADH + H(+) = menaquinol-4 + NAD(+)</text>
        <dbReference type="Rhea" id="RHEA:74079"/>
        <dbReference type="ChEBI" id="CHEBI:15378"/>
        <dbReference type="ChEBI" id="CHEBI:57540"/>
        <dbReference type="ChEBI" id="CHEBI:57945"/>
        <dbReference type="ChEBI" id="CHEBI:78277"/>
        <dbReference type="ChEBI" id="CHEBI:193091"/>
    </reaction>
    <physiologicalReaction direction="left-to-right" evidence="12">
        <dbReference type="Rhea" id="RHEA:74080"/>
    </physiologicalReaction>
</comment>
<keyword evidence="14" id="KW-0727">SH2 domain</keyword>
<feature type="domain" description="SH2" evidence="15">
    <location>
        <begin position="394"/>
        <end position="496"/>
    </location>
</feature>
<dbReference type="PANTHER" id="PTHR43735:SF3">
    <property type="entry name" value="FERROPTOSIS SUPPRESSOR PROTEIN 1"/>
    <property type="match status" value="1"/>
</dbReference>
<dbReference type="PRINTS" id="PR00469">
    <property type="entry name" value="PNDRDTASEII"/>
</dbReference>
<dbReference type="CDD" id="cd00173">
    <property type="entry name" value="SH2"/>
    <property type="match status" value="1"/>
</dbReference>
<evidence type="ECO:0000256" key="6">
    <source>
        <dbReference type="ARBA" id="ARBA00040253"/>
    </source>
</evidence>
<evidence type="ECO:0000256" key="4">
    <source>
        <dbReference type="ARBA" id="ARBA00023002"/>
    </source>
</evidence>
<dbReference type="PROSITE" id="PS50088">
    <property type="entry name" value="ANK_REPEAT"/>
    <property type="match status" value="1"/>
</dbReference>
<evidence type="ECO:0000256" key="12">
    <source>
        <dbReference type="ARBA" id="ARBA00049479"/>
    </source>
</evidence>
<dbReference type="GO" id="GO:0005737">
    <property type="term" value="C:cytoplasm"/>
    <property type="evidence" value="ECO:0007669"/>
    <property type="project" value="TreeGrafter"/>
</dbReference>
<evidence type="ECO:0000313" key="17">
    <source>
        <dbReference type="Proteomes" id="UP000663845"/>
    </source>
</evidence>
<comment type="catalytic activity">
    <reaction evidence="11">
        <text>phylloquinone + NADH + H(+) = phylloquinol + NAD(+)</text>
        <dbReference type="Rhea" id="RHEA:74075"/>
        <dbReference type="ChEBI" id="CHEBI:15378"/>
        <dbReference type="ChEBI" id="CHEBI:18067"/>
        <dbReference type="ChEBI" id="CHEBI:28433"/>
        <dbReference type="ChEBI" id="CHEBI:57540"/>
        <dbReference type="ChEBI" id="CHEBI:57945"/>
    </reaction>
    <physiologicalReaction direction="left-to-right" evidence="11">
        <dbReference type="Rhea" id="RHEA:74076"/>
    </physiologicalReaction>
</comment>
<dbReference type="AlphaFoldDB" id="A0A813MLY9"/>
<dbReference type="Pfam" id="PF12796">
    <property type="entry name" value="Ank_2"/>
    <property type="match status" value="1"/>
</dbReference>
<dbReference type="InterPro" id="IPR036860">
    <property type="entry name" value="SH2_dom_sf"/>
</dbReference>
<dbReference type="EMBL" id="CAJNOG010000003">
    <property type="protein sequence ID" value="CAF0726831.1"/>
    <property type="molecule type" value="Genomic_DNA"/>
</dbReference>
<comment type="cofactor">
    <cofactor evidence="5">
        <name>6-hydroxy-FAD</name>
        <dbReference type="ChEBI" id="CHEBI:60470"/>
    </cofactor>
</comment>
<evidence type="ECO:0000256" key="3">
    <source>
        <dbReference type="ARBA" id="ARBA00022827"/>
    </source>
</evidence>
<evidence type="ECO:0000256" key="5">
    <source>
        <dbReference type="ARBA" id="ARBA00037027"/>
    </source>
</evidence>
<dbReference type="SUPFAM" id="SSF55550">
    <property type="entry name" value="SH2 domain"/>
    <property type="match status" value="1"/>
</dbReference>
<dbReference type="SUPFAM" id="SSF48403">
    <property type="entry name" value="Ankyrin repeat"/>
    <property type="match status" value="1"/>
</dbReference>
<keyword evidence="2" id="KW-0285">Flavoprotein</keyword>
<evidence type="ECO:0000256" key="14">
    <source>
        <dbReference type="PROSITE-ProRule" id="PRU00191"/>
    </source>
</evidence>
<dbReference type="InterPro" id="IPR002110">
    <property type="entry name" value="Ankyrin_rpt"/>
</dbReference>
<keyword evidence="3" id="KW-0274">FAD</keyword>
<dbReference type="Proteomes" id="UP000663845">
    <property type="component" value="Unassembled WGS sequence"/>
</dbReference>
<dbReference type="InterPro" id="IPR023753">
    <property type="entry name" value="FAD/NAD-binding_dom"/>
</dbReference>
<evidence type="ECO:0000256" key="1">
    <source>
        <dbReference type="ARBA" id="ARBA00006442"/>
    </source>
</evidence>
<evidence type="ECO:0000313" key="16">
    <source>
        <dbReference type="EMBL" id="CAF0726831.1"/>
    </source>
</evidence>
<reference evidence="16" key="1">
    <citation type="submission" date="2021-02" db="EMBL/GenBank/DDBJ databases">
        <authorList>
            <person name="Nowell W R."/>
        </authorList>
    </citation>
    <scope>NUCLEOTIDE SEQUENCE</scope>
</reference>
<dbReference type="Pfam" id="PF07992">
    <property type="entry name" value="Pyr_redox_2"/>
    <property type="match status" value="1"/>
</dbReference>
<dbReference type="PROSITE" id="PS50297">
    <property type="entry name" value="ANK_REP_REGION"/>
    <property type="match status" value="1"/>
</dbReference>
<evidence type="ECO:0000256" key="10">
    <source>
        <dbReference type="ARBA" id="ARBA00049236"/>
    </source>
</evidence>
<gene>
    <name evidence="16" type="ORF">JYZ213_LOCUS865</name>
</gene>
<evidence type="ECO:0000256" key="7">
    <source>
        <dbReference type="ARBA" id="ARBA00041541"/>
    </source>
</evidence>
<dbReference type="PANTHER" id="PTHR43735">
    <property type="entry name" value="APOPTOSIS-INDUCING FACTOR 1"/>
    <property type="match status" value="1"/>
</dbReference>
<proteinExistence type="inferred from homology"/>
<dbReference type="PRINTS" id="PR00368">
    <property type="entry name" value="FADPNR"/>
</dbReference>
<keyword evidence="13" id="KW-0040">ANK repeat</keyword>
<evidence type="ECO:0000256" key="13">
    <source>
        <dbReference type="PROSITE-ProRule" id="PRU00023"/>
    </source>
</evidence>
<evidence type="ECO:0000256" key="2">
    <source>
        <dbReference type="ARBA" id="ARBA00022630"/>
    </source>
</evidence>
<dbReference type="SMART" id="SM00252">
    <property type="entry name" value="SH2"/>
    <property type="match status" value="1"/>
</dbReference>
<dbReference type="PROSITE" id="PS50001">
    <property type="entry name" value="SH2"/>
    <property type="match status" value="1"/>
</dbReference>
<dbReference type="SUPFAM" id="SSF51905">
    <property type="entry name" value="FAD/NAD(P)-binding domain"/>
    <property type="match status" value="1"/>
</dbReference>
<evidence type="ECO:0000256" key="8">
    <source>
        <dbReference type="ARBA" id="ARBA00042318"/>
    </source>
</evidence>
<evidence type="ECO:0000259" key="15">
    <source>
        <dbReference type="PROSITE" id="PS50001"/>
    </source>
</evidence>